<feature type="DNA-binding region" description="H-T-H motif" evidence="4">
    <location>
        <begin position="58"/>
        <end position="77"/>
    </location>
</feature>
<dbReference type="PROSITE" id="PS50977">
    <property type="entry name" value="HTH_TETR_2"/>
    <property type="match status" value="1"/>
</dbReference>
<sequence>MPEPKSPIRRRTSSTGGAAAGSGVPVRRSQETRSREARERLLAATIDVLMRRGYGGLTTKEVATQSGLSNGALMHHFATKAELVVAATEWIYDVATERGQRVAESPEARANPIEGFIADCVSVYLDWPFTVALEVLMVARTDPELMERIMPVMMRYRQTTNARWLQVLQASGLAAKDAERVLNLTLNQVRGMAVHQLWQTDETYARVNLDDWRRLISEHVARKIRESAR</sequence>
<keyword evidence="1" id="KW-0805">Transcription regulation</keyword>
<feature type="region of interest" description="Disordered" evidence="5">
    <location>
        <begin position="1"/>
        <end position="35"/>
    </location>
</feature>
<dbReference type="SUPFAM" id="SSF46689">
    <property type="entry name" value="Homeodomain-like"/>
    <property type="match status" value="1"/>
</dbReference>
<dbReference type="RefSeq" id="WP_276264602.1">
    <property type="nucleotide sequence ID" value="NZ_JARJLM010000163.1"/>
</dbReference>
<keyword evidence="2 4" id="KW-0238">DNA-binding</keyword>
<dbReference type="InterPro" id="IPR050109">
    <property type="entry name" value="HTH-type_TetR-like_transc_reg"/>
</dbReference>
<protein>
    <submittedName>
        <fullName evidence="7">TetR/AcrR family transcriptional regulator</fullName>
    </submittedName>
</protein>
<dbReference type="PRINTS" id="PR00455">
    <property type="entry name" value="HTHTETR"/>
</dbReference>
<evidence type="ECO:0000256" key="2">
    <source>
        <dbReference type="ARBA" id="ARBA00023125"/>
    </source>
</evidence>
<reference evidence="7 8" key="1">
    <citation type="submission" date="2023-03" db="EMBL/GenBank/DDBJ databases">
        <title>Draft assemblies of triclosan tolerant bacteria isolated from returned activated sludge.</title>
        <authorList>
            <person name="Van Hamelsveld S."/>
        </authorList>
    </citation>
    <scope>NUCLEOTIDE SEQUENCE [LARGE SCALE GENOMIC DNA]</scope>
    <source>
        <strain evidence="7 8">GW210010_S58</strain>
    </source>
</reference>
<evidence type="ECO:0000313" key="8">
    <source>
        <dbReference type="Proteomes" id="UP001216674"/>
    </source>
</evidence>
<evidence type="ECO:0000259" key="6">
    <source>
        <dbReference type="PROSITE" id="PS50977"/>
    </source>
</evidence>
<name>A0ABT6ALK5_9BURK</name>
<feature type="domain" description="HTH tetR-type" evidence="6">
    <location>
        <begin position="35"/>
        <end position="95"/>
    </location>
</feature>
<dbReference type="PANTHER" id="PTHR30055:SF234">
    <property type="entry name" value="HTH-TYPE TRANSCRIPTIONAL REGULATOR BETI"/>
    <property type="match status" value="1"/>
</dbReference>
<evidence type="ECO:0000256" key="3">
    <source>
        <dbReference type="ARBA" id="ARBA00023163"/>
    </source>
</evidence>
<evidence type="ECO:0000256" key="1">
    <source>
        <dbReference type="ARBA" id="ARBA00023015"/>
    </source>
</evidence>
<comment type="caution">
    <text evidence="7">The sequence shown here is derived from an EMBL/GenBank/DDBJ whole genome shotgun (WGS) entry which is preliminary data.</text>
</comment>
<keyword evidence="3" id="KW-0804">Transcription</keyword>
<evidence type="ECO:0000313" key="7">
    <source>
        <dbReference type="EMBL" id="MDF3833202.1"/>
    </source>
</evidence>
<dbReference type="InterPro" id="IPR001647">
    <property type="entry name" value="HTH_TetR"/>
</dbReference>
<keyword evidence="8" id="KW-1185">Reference proteome</keyword>
<feature type="compositionally biased region" description="Low complexity" evidence="5">
    <location>
        <begin position="13"/>
        <end position="23"/>
    </location>
</feature>
<dbReference type="InterPro" id="IPR009057">
    <property type="entry name" value="Homeodomain-like_sf"/>
</dbReference>
<proteinExistence type="predicted"/>
<gene>
    <name evidence="7" type="ORF">P3W85_09620</name>
</gene>
<dbReference type="Pfam" id="PF00440">
    <property type="entry name" value="TetR_N"/>
    <property type="match status" value="1"/>
</dbReference>
<dbReference type="EMBL" id="JARJLM010000163">
    <property type="protein sequence ID" value="MDF3833202.1"/>
    <property type="molecule type" value="Genomic_DNA"/>
</dbReference>
<accession>A0ABT6ALK5</accession>
<dbReference type="PANTHER" id="PTHR30055">
    <property type="entry name" value="HTH-TYPE TRANSCRIPTIONAL REGULATOR RUTR"/>
    <property type="match status" value="1"/>
</dbReference>
<organism evidence="7 8">
    <name type="scientific">Cupriavidus basilensis</name>
    <dbReference type="NCBI Taxonomy" id="68895"/>
    <lineage>
        <taxon>Bacteria</taxon>
        <taxon>Pseudomonadati</taxon>
        <taxon>Pseudomonadota</taxon>
        <taxon>Betaproteobacteria</taxon>
        <taxon>Burkholderiales</taxon>
        <taxon>Burkholderiaceae</taxon>
        <taxon>Cupriavidus</taxon>
    </lineage>
</organism>
<evidence type="ECO:0000256" key="4">
    <source>
        <dbReference type="PROSITE-ProRule" id="PRU00335"/>
    </source>
</evidence>
<dbReference type="Proteomes" id="UP001216674">
    <property type="component" value="Unassembled WGS sequence"/>
</dbReference>
<evidence type="ECO:0000256" key="5">
    <source>
        <dbReference type="SAM" id="MobiDB-lite"/>
    </source>
</evidence>
<dbReference type="Gene3D" id="1.10.357.10">
    <property type="entry name" value="Tetracycline Repressor, domain 2"/>
    <property type="match status" value="1"/>
</dbReference>